<dbReference type="AlphaFoldDB" id="A0A3M7T675"/>
<dbReference type="Proteomes" id="UP000276133">
    <property type="component" value="Unassembled WGS sequence"/>
</dbReference>
<keyword evidence="3" id="KW-1185">Reference proteome</keyword>
<evidence type="ECO:0000313" key="3">
    <source>
        <dbReference type="Proteomes" id="UP000276133"/>
    </source>
</evidence>
<evidence type="ECO:0000313" key="2">
    <source>
        <dbReference type="EMBL" id="RNA43564.1"/>
    </source>
</evidence>
<name>A0A3M7T675_BRAPC</name>
<gene>
    <name evidence="2" type="ORF">BpHYR1_005065</name>
</gene>
<organism evidence="2 3">
    <name type="scientific">Brachionus plicatilis</name>
    <name type="common">Marine rotifer</name>
    <name type="synonym">Brachionus muelleri</name>
    <dbReference type="NCBI Taxonomy" id="10195"/>
    <lineage>
        <taxon>Eukaryota</taxon>
        <taxon>Metazoa</taxon>
        <taxon>Spiralia</taxon>
        <taxon>Gnathifera</taxon>
        <taxon>Rotifera</taxon>
        <taxon>Eurotatoria</taxon>
        <taxon>Monogononta</taxon>
        <taxon>Pseudotrocha</taxon>
        <taxon>Ploima</taxon>
        <taxon>Brachionidae</taxon>
        <taxon>Brachionus</taxon>
    </lineage>
</organism>
<proteinExistence type="predicted"/>
<feature type="transmembrane region" description="Helical" evidence="1">
    <location>
        <begin position="6"/>
        <end position="27"/>
    </location>
</feature>
<protein>
    <submittedName>
        <fullName evidence="2">Uncharacterized protein</fullName>
    </submittedName>
</protein>
<reference evidence="2 3" key="1">
    <citation type="journal article" date="2018" name="Sci. Rep.">
        <title>Genomic signatures of local adaptation to the degree of environmental predictability in rotifers.</title>
        <authorList>
            <person name="Franch-Gras L."/>
            <person name="Hahn C."/>
            <person name="Garcia-Roger E.M."/>
            <person name="Carmona M.J."/>
            <person name="Serra M."/>
            <person name="Gomez A."/>
        </authorList>
    </citation>
    <scope>NUCLEOTIDE SEQUENCE [LARGE SCALE GENOMIC DNA]</scope>
    <source>
        <strain evidence="2">HYR1</strain>
    </source>
</reference>
<keyword evidence="1" id="KW-1133">Transmembrane helix</keyword>
<accession>A0A3M7T675</accession>
<dbReference type="EMBL" id="REGN01000212">
    <property type="protein sequence ID" value="RNA43564.1"/>
    <property type="molecule type" value="Genomic_DNA"/>
</dbReference>
<keyword evidence="1" id="KW-0472">Membrane</keyword>
<keyword evidence="1" id="KW-0812">Transmembrane</keyword>
<sequence>MPVAVRVFNILISLFIKYISILGRLYLCNRGPKSAQFFGHTRNNELISCTITKFLKIRMFPHRIHLEGALYITRDTGKKDQEFLANLKCTLKLIKFPNTIKNPNSDKAKNILIVYDRIKKSILSKCSVIKVLDKAIFLFEID</sequence>
<evidence type="ECO:0000256" key="1">
    <source>
        <dbReference type="SAM" id="Phobius"/>
    </source>
</evidence>
<comment type="caution">
    <text evidence="2">The sequence shown here is derived from an EMBL/GenBank/DDBJ whole genome shotgun (WGS) entry which is preliminary data.</text>
</comment>